<dbReference type="Pfam" id="PF00668">
    <property type="entry name" value="Condensation"/>
    <property type="match status" value="1"/>
</dbReference>
<dbReference type="Gene3D" id="3.30.559.30">
    <property type="entry name" value="Nonribosomal peptide synthetase, condensation domain"/>
    <property type="match status" value="1"/>
</dbReference>
<evidence type="ECO:0000313" key="4">
    <source>
        <dbReference type="EMBL" id="EPJ36794.1"/>
    </source>
</evidence>
<name>S4NEL0_9ACTN</name>
<evidence type="ECO:0000256" key="1">
    <source>
        <dbReference type="SAM" id="MobiDB-lite"/>
    </source>
</evidence>
<evidence type="ECO:0000259" key="2">
    <source>
        <dbReference type="Pfam" id="PF00501"/>
    </source>
</evidence>
<dbReference type="Gene3D" id="3.30.559.10">
    <property type="entry name" value="Chloramphenicol acetyltransferase-like domain"/>
    <property type="match status" value="1"/>
</dbReference>
<dbReference type="GO" id="GO:0005829">
    <property type="term" value="C:cytosol"/>
    <property type="evidence" value="ECO:0007669"/>
    <property type="project" value="TreeGrafter"/>
</dbReference>
<gene>
    <name evidence="4" type="ORF">STAFG_6125</name>
</gene>
<dbReference type="SUPFAM" id="SSF56801">
    <property type="entry name" value="Acetyl-CoA synthetase-like"/>
    <property type="match status" value="1"/>
</dbReference>
<feature type="compositionally biased region" description="Low complexity" evidence="1">
    <location>
        <begin position="615"/>
        <end position="626"/>
    </location>
</feature>
<dbReference type="GO" id="GO:0009366">
    <property type="term" value="C:enterobactin synthetase complex"/>
    <property type="evidence" value="ECO:0007669"/>
    <property type="project" value="TreeGrafter"/>
</dbReference>
<dbReference type="PATRIC" id="fig|1283301.3.peg.6083"/>
<feature type="domain" description="AMP-dependent synthetase/ligase" evidence="2">
    <location>
        <begin position="481"/>
        <end position="582"/>
    </location>
</feature>
<dbReference type="InterPro" id="IPR001242">
    <property type="entry name" value="Condensation_dom"/>
</dbReference>
<dbReference type="CDD" id="cd19531">
    <property type="entry name" value="LCL_NRPS-like"/>
    <property type="match status" value="1"/>
</dbReference>
<organism evidence="4 5">
    <name type="scientific">Streptomyces afghaniensis 772</name>
    <dbReference type="NCBI Taxonomy" id="1283301"/>
    <lineage>
        <taxon>Bacteria</taxon>
        <taxon>Bacillati</taxon>
        <taxon>Actinomycetota</taxon>
        <taxon>Actinomycetes</taxon>
        <taxon>Kitasatosporales</taxon>
        <taxon>Streptomycetaceae</taxon>
        <taxon>Streptomyces</taxon>
    </lineage>
</organism>
<dbReference type="HOGENOM" id="CLU_000022_2_9_11"/>
<sequence length="665" mass="71611">MTGNTARGNSEDPMSTDQVYVMPASPSQLGLWLLGEMEPESSAYHVPVAMRLAGPLDPGALDDAVRLLGVRHEILRTTFGLAEGEVSQFIHAEPTWRMEHIALDHLTAEAAEEECRKDSAARAAAPFDLAAGPLLRPVLYRLAENDHVLLMAMHHIVTDGWSMGVIMNELRALYSERNADALPAPALQYADFAVWHRDWLAGGVAERQLDHWRADLAEPLVLDLPTDHPRTAVPAHRGARVTAALSERDTQRLRELAASQGTSLFAAFQAAFAATLGRHSGQREIRIGVPTAGRSHAHTEELIGFFANTLVIRSEIDRRLGFRALLGQVRARLATALSHADVPFRDVVQALGHRQDRPGQPLFQAMVAEENMPQGFDLAPGLRAERFDIPNATAKFDLTLFVADSPGGARLTLEYSTELFTAQTAERLLDAVLALSRNAVNHPDRALCTLTSVSVEDQVRLSGWSRGPAAVDEGTTALDLFHTQVATAPGSVAAVAGGRHVTYGELDERAGRIAAALLAAGVRPGQVVGVLLPRSVDLVAAMLGAWKCGASYLALDAGQPMERLASLVRDAGAAAVVGIGEQAREVRGVPPSSTSPSSPSTRHRTFPARGRRRTCCTPPARPAAPREWSYRTAVWPTTCAGPPTPTARAVPPWPRSTPAWPSTSR</sequence>
<dbReference type="Pfam" id="PF00501">
    <property type="entry name" value="AMP-binding"/>
    <property type="match status" value="1"/>
</dbReference>
<dbReference type="AlphaFoldDB" id="S4NEL0"/>
<dbReference type="InterPro" id="IPR000873">
    <property type="entry name" value="AMP-dep_synth/lig_dom"/>
</dbReference>
<dbReference type="GO" id="GO:0031177">
    <property type="term" value="F:phosphopantetheine binding"/>
    <property type="evidence" value="ECO:0007669"/>
    <property type="project" value="TreeGrafter"/>
</dbReference>
<feature type="compositionally biased region" description="Basic residues" evidence="1">
    <location>
        <begin position="601"/>
        <end position="614"/>
    </location>
</feature>
<evidence type="ECO:0000259" key="3">
    <source>
        <dbReference type="Pfam" id="PF00668"/>
    </source>
</evidence>
<feature type="compositionally biased region" description="Low complexity" evidence="1">
    <location>
        <begin position="636"/>
        <end position="649"/>
    </location>
</feature>
<dbReference type="GO" id="GO:0009239">
    <property type="term" value="P:enterobactin biosynthetic process"/>
    <property type="evidence" value="ECO:0007669"/>
    <property type="project" value="TreeGrafter"/>
</dbReference>
<dbReference type="SUPFAM" id="SSF52777">
    <property type="entry name" value="CoA-dependent acyltransferases"/>
    <property type="match status" value="2"/>
</dbReference>
<protein>
    <submittedName>
        <fullName evidence="4">Putative Linear gramicidin synthase subunit B</fullName>
    </submittedName>
</protein>
<dbReference type="GO" id="GO:0047527">
    <property type="term" value="F:2,3-dihydroxybenzoate-serine ligase activity"/>
    <property type="evidence" value="ECO:0007669"/>
    <property type="project" value="TreeGrafter"/>
</dbReference>
<feature type="domain" description="Condensation" evidence="3">
    <location>
        <begin position="21"/>
        <end position="458"/>
    </location>
</feature>
<evidence type="ECO:0000313" key="5">
    <source>
        <dbReference type="Proteomes" id="UP000015001"/>
    </source>
</evidence>
<accession>S4NEL0</accession>
<dbReference type="GO" id="GO:0043041">
    <property type="term" value="P:amino acid activation for nonribosomal peptide biosynthetic process"/>
    <property type="evidence" value="ECO:0007669"/>
    <property type="project" value="TreeGrafter"/>
</dbReference>
<comment type="caution">
    <text evidence="4">The sequence shown here is derived from an EMBL/GenBank/DDBJ whole genome shotgun (WGS) entry which is preliminary data.</text>
</comment>
<feature type="region of interest" description="Disordered" evidence="1">
    <location>
        <begin position="585"/>
        <end position="665"/>
    </location>
</feature>
<reference evidence="4 5" key="1">
    <citation type="submission" date="2013-02" db="EMBL/GenBank/DDBJ databases">
        <title>Draft Genome Sequence of Streptomyces afghaniensis, Which Produces Compounds of the Julimycin B-Complex.</title>
        <authorList>
            <person name="Gruening B.A."/>
            <person name="Praeg A."/>
            <person name="Erxleben A."/>
            <person name="Guenther S."/>
            <person name="Fiedler H.-P."/>
            <person name="Goodfellow M."/>
            <person name="Mueller M."/>
        </authorList>
    </citation>
    <scope>NUCLEOTIDE SEQUENCE [LARGE SCALE GENOMIC DNA]</scope>
    <source>
        <strain evidence="4 5">772</strain>
    </source>
</reference>
<feature type="compositionally biased region" description="Low complexity" evidence="1">
    <location>
        <begin position="590"/>
        <end position="600"/>
    </location>
</feature>
<dbReference type="InterPro" id="IPR042099">
    <property type="entry name" value="ANL_N_sf"/>
</dbReference>
<dbReference type="PANTHER" id="PTHR45527">
    <property type="entry name" value="NONRIBOSOMAL PEPTIDE SYNTHETASE"/>
    <property type="match status" value="1"/>
</dbReference>
<dbReference type="EMBL" id="AOPY01001539">
    <property type="protein sequence ID" value="EPJ36794.1"/>
    <property type="molecule type" value="Genomic_DNA"/>
</dbReference>
<dbReference type="InterPro" id="IPR023213">
    <property type="entry name" value="CAT-like_dom_sf"/>
</dbReference>
<dbReference type="Proteomes" id="UP000015001">
    <property type="component" value="Unassembled WGS sequence"/>
</dbReference>
<keyword evidence="5" id="KW-1185">Reference proteome</keyword>
<proteinExistence type="predicted"/>
<dbReference type="PANTHER" id="PTHR45527:SF1">
    <property type="entry name" value="FATTY ACID SYNTHASE"/>
    <property type="match status" value="1"/>
</dbReference>
<dbReference type="Gene3D" id="3.40.50.12780">
    <property type="entry name" value="N-terminal domain of ligase-like"/>
    <property type="match status" value="1"/>
</dbReference>
<dbReference type="GO" id="GO:0008610">
    <property type="term" value="P:lipid biosynthetic process"/>
    <property type="evidence" value="ECO:0007669"/>
    <property type="project" value="UniProtKB-ARBA"/>
</dbReference>